<protein>
    <recommendedName>
        <fullName evidence="3">DUF4283 domain-containing protein</fullName>
    </recommendedName>
</protein>
<dbReference type="OrthoDB" id="10429267at2759"/>
<proteinExistence type="predicted"/>
<sequence>MSETLPTVDFEVDANNSSSTSGIRRATKKVRTKPEIQLEILKASYKSTFLGVLSEKNNGGFLEEEFTLLDGDAVTEVIEGVPLITLSKRVQEFFQQRMTNTVIVKLLGGSISRRVVDNFWQIPNCSPMVTGVFNKSEWLLLNGQTIGLVVKLDVHTDCACRGRFARLAICVDLKKPLVSKTAPLVKESGCARLVMEKLCLENNVEDKPYGSWMVMERRRGRSQASGEGRNDDFGGIAKRSHFTALEGWGYGVKVSRKNDVIETKGKQAKLRAKGKKMVMGSRPKSTLKVLKPNNGNFNIGRGAFDDGSRLAQVGAIDRGKAIVMEKVEISANLNKEKHAAVRILEKEKMRVNTDKENGIFMFGKMSSPIAQHCVLTLLTINSEGNHPMRLSGSRNSDQLISN</sequence>
<evidence type="ECO:0000313" key="2">
    <source>
        <dbReference type="Proteomes" id="UP000239757"/>
    </source>
</evidence>
<dbReference type="EMBL" id="KZ662716">
    <property type="protein sequence ID" value="PPS20102.1"/>
    <property type="molecule type" value="Genomic_DNA"/>
</dbReference>
<organism evidence="1 2">
    <name type="scientific">Gossypium barbadense</name>
    <name type="common">Sea Island cotton</name>
    <name type="synonym">Hibiscus barbadensis</name>
    <dbReference type="NCBI Taxonomy" id="3634"/>
    <lineage>
        <taxon>Eukaryota</taxon>
        <taxon>Viridiplantae</taxon>
        <taxon>Streptophyta</taxon>
        <taxon>Embryophyta</taxon>
        <taxon>Tracheophyta</taxon>
        <taxon>Spermatophyta</taxon>
        <taxon>Magnoliopsida</taxon>
        <taxon>eudicotyledons</taxon>
        <taxon>Gunneridae</taxon>
        <taxon>Pentapetalae</taxon>
        <taxon>rosids</taxon>
        <taxon>malvids</taxon>
        <taxon>Malvales</taxon>
        <taxon>Malvaceae</taxon>
        <taxon>Malvoideae</taxon>
        <taxon>Gossypium</taxon>
    </lineage>
</organism>
<gene>
    <name evidence="1" type="ORF">GOBAR_AA00482</name>
</gene>
<reference evidence="1 2" key="1">
    <citation type="submission" date="2015-01" db="EMBL/GenBank/DDBJ databases">
        <title>Genome of allotetraploid Gossypium barbadense reveals genomic plasticity and fiber elongation in cotton evolution.</title>
        <authorList>
            <person name="Chen X."/>
            <person name="Liu X."/>
            <person name="Zhao B."/>
            <person name="Zheng H."/>
            <person name="Hu Y."/>
            <person name="Lu G."/>
            <person name="Yang C."/>
            <person name="Chen J."/>
            <person name="Shan C."/>
            <person name="Zhang L."/>
            <person name="Zhou Y."/>
            <person name="Wang L."/>
            <person name="Guo W."/>
            <person name="Bai Y."/>
            <person name="Ruan J."/>
            <person name="Shangguan X."/>
            <person name="Mao Y."/>
            <person name="Jiang J."/>
            <person name="Zhu Y."/>
            <person name="Lei J."/>
            <person name="Kang H."/>
            <person name="Chen S."/>
            <person name="He X."/>
            <person name="Wang R."/>
            <person name="Wang Y."/>
            <person name="Chen J."/>
            <person name="Wang L."/>
            <person name="Yu S."/>
            <person name="Wang B."/>
            <person name="Wei J."/>
            <person name="Song S."/>
            <person name="Lu X."/>
            <person name="Gao Z."/>
            <person name="Gu W."/>
            <person name="Deng X."/>
            <person name="Ma D."/>
            <person name="Wang S."/>
            <person name="Liang W."/>
            <person name="Fang L."/>
            <person name="Cai C."/>
            <person name="Zhu X."/>
            <person name="Zhou B."/>
            <person name="Zhang Y."/>
            <person name="Chen Z."/>
            <person name="Xu S."/>
            <person name="Zhu R."/>
            <person name="Wang S."/>
            <person name="Zhang T."/>
            <person name="Zhao G."/>
        </authorList>
    </citation>
    <scope>NUCLEOTIDE SEQUENCE [LARGE SCALE GENOMIC DNA]</scope>
    <source>
        <strain evidence="2">cv. Xinhai21</strain>
        <tissue evidence="1">Leaf</tissue>
    </source>
</reference>
<dbReference type="AlphaFoldDB" id="A0A2P5YX14"/>
<name>A0A2P5YX14_GOSBA</name>
<evidence type="ECO:0008006" key="3">
    <source>
        <dbReference type="Google" id="ProtNLM"/>
    </source>
</evidence>
<evidence type="ECO:0000313" key="1">
    <source>
        <dbReference type="EMBL" id="PPS20102.1"/>
    </source>
</evidence>
<accession>A0A2P5YX14</accession>
<dbReference type="Proteomes" id="UP000239757">
    <property type="component" value="Unassembled WGS sequence"/>
</dbReference>